<keyword evidence="6" id="KW-1133">Transmembrane helix</keyword>
<dbReference type="InterPro" id="IPR052012">
    <property type="entry name" value="GTase_92"/>
</dbReference>
<dbReference type="STRING" id="1611254.A0A2G5TCW2"/>
<sequence>MKLASLPILYSNSNKEMGSSSYGRISKKLILLLTIAVCCGYIYHKSLAFRNEINLNPEDPKGGSAEIIDGTPAPPVSEYLLSEESERLTRKIPVSHVFVASAYYYPTSKSLGNNAVAFNMVVDSKNFDISKYTYNFVGANGTHTESGLAISQIEEEEMCRYAPTVARGNTVENLKKLELESGGTKVEIPFKMARYTAPKPVIICISPQFVAEQWQIFLMHAHTAHRPFKVFKMIRLDSPAPDEYIIDHYFKFLSNLKSSRFGAHIHIYVISIVKAYFELMKEYERQGYLTIENWMRMKFDKPGSQYFEPNLNTELRNQAGALTDCLLQYKEAAEYIAFFDLDDVLFPLNYPTYLEEFNAEYAQKPDATSLVYGRREHEFIKAETLAEYDFHELVASLKTSYTRAGKVVVKPERHNTTWIHASHREDPTKRIHIKTPHLIHVQRPIQKNGNNEIKDMWKSRFWRFNETIHEGDIAAIHEDIQRMKKNKEVARIANGLPSRDFYFPVVFKCYLKQFYGRKLTECPNAEKCVMPQRKDIKCMHTDAKYFSGPSSEPFTFHYFTNPFWSSDYGCYQ</sequence>
<comment type="caution">
    <text evidence="9">The sequence shown here is derived from an EMBL/GenBank/DDBJ whole genome shotgun (WGS) entry which is preliminary data.</text>
</comment>
<comment type="subcellular location">
    <subcellularLocation>
        <location evidence="1">Membrane</location>
        <topology evidence="1">Single-pass membrane protein</topology>
    </subcellularLocation>
</comment>
<keyword evidence="3 8" id="KW-0328">Glycosyltransferase</keyword>
<dbReference type="AlphaFoldDB" id="A0A2G5TCW2"/>
<evidence type="ECO:0000313" key="10">
    <source>
        <dbReference type="Proteomes" id="UP000230233"/>
    </source>
</evidence>
<keyword evidence="4 8" id="KW-0808">Transferase</keyword>
<dbReference type="OrthoDB" id="5786961at2759"/>
<organism evidence="9 10">
    <name type="scientific">Caenorhabditis nigoni</name>
    <dbReference type="NCBI Taxonomy" id="1611254"/>
    <lineage>
        <taxon>Eukaryota</taxon>
        <taxon>Metazoa</taxon>
        <taxon>Ecdysozoa</taxon>
        <taxon>Nematoda</taxon>
        <taxon>Chromadorea</taxon>
        <taxon>Rhabditida</taxon>
        <taxon>Rhabditina</taxon>
        <taxon>Rhabditomorpha</taxon>
        <taxon>Rhabditoidea</taxon>
        <taxon>Rhabditidae</taxon>
        <taxon>Peloderinae</taxon>
        <taxon>Caenorhabditis</taxon>
    </lineage>
</organism>
<reference evidence="10" key="1">
    <citation type="submission" date="2017-10" db="EMBL/GenBank/DDBJ databases">
        <title>Rapid genome shrinkage in a self-fertile nematode reveals novel sperm competition proteins.</title>
        <authorList>
            <person name="Yin D."/>
            <person name="Schwarz E.M."/>
            <person name="Thomas C.G."/>
            <person name="Felde R.L."/>
            <person name="Korf I.F."/>
            <person name="Cutter A.D."/>
            <person name="Schartner C.M."/>
            <person name="Ralston E.J."/>
            <person name="Meyer B.J."/>
            <person name="Haag E.S."/>
        </authorList>
    </citation>
    <scope>NUCLEOTIDE SEQUENCE [LARGE SCALE GENOMIC DNA]</scope>
    <source>
        <strain evidence="10">JU1422</strain>
    </source>
</reference>
<dbReference type="GO" id="GO:0016757">
    <property type="term" value="F:glycosyltransferase activity"/>
    <property type="evidence" value="ECO:0007669"/>
    <property type="project" value="UniProtKB-UniRule"/>
</dbReference>
<evidence type="ECO:0000256" key="1">
    <source>
        <dbReference type="ARBA" id="ARBA00004167"/>
    </source>
</evidence>
<evidence type="ECO:0000256" key="5">
    <source>
        <dbReference type="ARBA" id="ARBA00022692"/>
    </source>
</evidence>
<dbReference type="PANTHER" id="PTHR21645:SF21">
    <property type="entry name" value="GLYCOSYLTRANSFERASE FAMILY 92 PROTEIN"/>
    <property type="match status" value="1"/>
</dbReference>
<evidence type="ECO:0000256" key="7">
    <source>
        <dbReference type="ARBA" id="ARBA00023136"/>
    </source>
</evidence>
<evidence type="ECO:0000256" key="4">
    <source>
        <dbReference type="ARBA" id="ARBA00022679"/>
    </source>
</evidence>
<gene>
    <name evidence="9" type="primary">Cnig_chr_V.g18226</name>
    <name evidence="9" type="ORF">B9Z55_018226</name>
</gene>
<dbReference type="Proteomes" id="UP000230233">
    <property type="component" value="Chromosome V"/>
</dbReference>
<protein>
    <recommendedName>
        <fullName evidence="8">Glycosyltransferase family 92 protein</fullName>
        <ecNumber evidence="8">2.4.1.-</ecNumber>
    </recommendedName>
</protein>
<dbReference type="EC" id="2.4.1.-" evidence="8"/>
<evidence type="ECO:0000313" key="9">
    <source>
        <dbReference type="EMBL" id="PIC25204.1"/>
    </source>
</evidence>
<keyword evidence="10" id="KW-1185">Reference proteome</keyword>
<evidence type="ECO:0000256" key="6">
    <source>
        <dbReference type="ARBA" id="ARBA00022989"/>
    </source>
</evidence>
<dbReference type="PANTHER" id="PTHR21645">
    <property type="entry name" value="GLYCOSYLTRANSFERASE FAMILY 92 PROTEIN"/>
    <property type="match status" value="1"/>
</dbReference>
<dbReference type="EMBL" id="PDUG01000005">
    <property type="protein sequence ID" value="PIC25204.1"/>
    <property type="molecule type" value="Genomic_DNA"/>
</dbReference>
<accession>A0A2G5TCW2</accession>
<keyword evidence="5" id="KW-0812">Transmembrane</keyword>
<comment type="similarity">
    <text evidence="2 8">Belongs to the glycosyltransferase 92 family.</text>
</comment>
<keyword evidence="7" id="KW-0472">Membrane</keyword>
<proteinExistence type="inferred from homology"/>
<name>A0A2G5TCW2_9PELO</name>
<evidence type="ECO:0000256" key="3">
    <source>
        <dbReference type="ARBA" id="ARBA00022676"/>
    </source>
</evidence>
<evidence type="ECO:0000256" key="8">
    <source>
        <dbReference type="RuleBase" id="RU366017"/>
    </source>
</evidence>
<dbReference type="Pfam" id="PF01697">
    <property type="entry name" value="Glyco_transf_92"/>
    <property type="match status" value="1"/>
</dbReference>
<evidence type="ECO:0000256" key="2">
    <source>
        <dbReference type="ARBA" id="ARBA00007647"/>
    </source>
</evidence>
<dbReference type="InterPro" id="IPR008166">
    <property type="entry name" value="Glyco_transf_92"/>
</dbReference>
<dbReference type="GO" id="GO:0016020">
    <property type="term" value="C:membrane"/>
    <property type="evidence" value="ECO:0007669"/>
    <property type="project" value="UniProtKB-SubCell"/>
</dbReference>